<keyword evidence="2" id="KW-0378">Hydrolase</keyword>
<evidence type="ECO:0000256" key="2">
    <source>
        <dbReference type="ARBA" id="ARBA00022801"/>
    </source>
</evidence>
<dbReference type="RefSeq" id="WP_055119259.1">
    <property type="nucleotide sequence ID" value="NZ_CXWA01000007.1"/>
</dbReference>
<dbReference type="GO" id="GO:0046872">
    <property type="term" value="F:metal ion binding"/>
    <property type="evidence" value="ECO:0007669"/>
    <property type="project" value="UniProtKB-KW"/>
</dbReference>
<dbReference type="GeneID" id="97669016"/>
<dbReference type="Proteomes" id="UP000049983">
    <property type="component" value="Unassembled WGS sequence"/>
</dbReference>
<dbReference type="InterPro" id="IPR006311">
    <property type="entry name" value="TAT_signal"/>
</dbReference>
<dbReference type="OrthoDB" id="9780884at2"/>
<sequence length="321" mass="35176">MISRRNFLQGLGIAALSTMSTAAYAVGIEPFRLRVQHHYLTPPNWPKDLHLTAALIADPHICDPWMSLDRVRFIVERTNELEPDIILMLGDYVADHKMQYGPIPPQAWADQFGNLSAPLGTHAILGNHDWWDDKEAQLSGSGPTKYGQALLNAGIPLYQNRAARIEKDGHPFWVAGLEDQMALGPNLKLKRKTMQGLDDLSGTLAQITDDAPVLLMAHEPDIFDDVPSRVSLTVSGHTHGGQINCFGYRPGYPARHGKKYPYGHYVEYSGSKLVRHLGLSAEPRHLVVSGGLGCSLLPVRIGVPPEVTLVHLGNTEPGASA</sequence>
<dbReference type="GO" id="GO:0008758">
    <property type="term" value="F:UDP-2,3-diacylglucosamine hydrolase activity"/>
    <property type="evidence" value="ECO:0007669"/>
    <property type="project" value="TreeGrafter"/>
</dbReference>
<dbReference type="EMBL" id="CXWC01000003">
    <property type="protein sequence ID" value="CTQ67878.1"/>
    <property type="molecule type" value="Genomic_DNA"/>
</dbReference>
<proteinExistence type="predicted"/>
<dbReference type="PANTHER" id="PTHR31302">
    <property type="entry name" value="TRANSMEMBRANE PROTEIN WITH METALLOPHOSPHOESTERASE DOMAIN-RELATED"/>
    <property type="match status" value="1"/>
</dbReference>
<evidence type="ECO:0000313" key="5">
    <source>
        <dbReference type="EMBL" id="CTQ67878.1"/>
    </source>
</evidence>
<evidence type="ECO:0000256" key="3">
    <source>
        <dbReference type="SAM" id="SignalP"/>
    </source>
</evidence>
<accession>A0A0M6ZGJ2</accession>
<dbReference type="InterPro" id="IPR029052">
    <property type="entry name" value="Metallo-depent_PP-like"/>
</dbReference>
<keyword evidence="6" id="KW-1185">Reference proteome</keyword>
<keyword evidence="1" id="KW-0479">Metal-binding</keyword>
<evidence type="ECO:0000259" key="4">
    <source>
        <dbReference type="Pfam" id="PF00149"/>
    </source>
</evidence>
<evidence type="ECO:0000256" key="1">
    <source>
        <dbReference type="ARBA" id="ARBA00022723"/>
    </source>
</evidence>
<dbReference type="Gene3D" id="3.60.21.10">
    <property type="match status" value="1"/>
</dbReference>
<feature type="chain" id="PRO_5009787783" evidence="3">
    <location>
        <begin position="26"/>
        <end position="321"/>
    </location>
</feature>
<name>A0A0M6ZGJ2_9HYPH</name>
<dbReference type="InterPro" id="IPR004843">
    <property type="entry name" value="Calcineurin-like_PHP"/>
</dbReference>
<dbReference type="SUPFAM" id="SSF56300">
    <property type="entry name" value="Metallo-dependent phosphatases"/>
    <property type="match status" value="1"/>
</dbReference>
<dbReference type="Pfam" id="PF00149">
    <property type="entry name" value="Metallophos"/>
    <property type="match status" value="1"/>
</dbReference>
<dbReference type="PANTHER" id="PTHR31302:SF31">
    <property type="entry name" value="PHOSPHODIESTERASE YAEI"/>
    <property type="match status" value="1"/>
</dbReference>
<dbReference type="GO" id="GO:0016020">
    <property type="term" value="C:membrane"/>
    <property type="evidence" value="ECO:0007669"/>
    <property type="project" value="GOC"/>
</dbReference>
<dbReference type="PROSITE" id="PS51318">
    <property type="entry name" value="TAT"/>
    <property type="match status" value="1"/>
</dbReference>
<feature type="domain" description="Calcineurin-like phosphoesterase" evidence="4">
    <location>
        <begin position="54"/>
        <end position="240"/>
    </location>
</feature>
<dbReference type="STRING" id="311410.LA5095_04619"/>
<reference evidence="6" key="1">
    <citation type="submission" date="2015-07" db="EMBL/GenBank/DDBJ databases">
        <authorList>
            <person name="Rodrigo-Torres Lidia"/>
            <person name="Arahal R.David."/>
        </authorList>
    </citation>
    <scope>NUCLEOTIDE SEQUENCE [LARGE SCALE GENOMIC DNA]</scope>
    <source>
        <strain evidence="6">CECT 5096</strain>
    </source>
</reference>
<feature type="signal peptide" evidence="3">
    <location>
        <begin position="1"/>
        <end position="25"/>
    </location>
</feature>
<evidence type="ECO:0000313" key="6">
    <source>
        <dbReference type="Proteomes" id="UP000049983"/>
    </source>
</evidence>
<keyword evidence="3" id="KW-0732">Signal</keyword>
<organism evidence="5 6">
    <name type="scientific">Roseibium album</name>
    <dbReference type="NCBI Taxonomy" id="311410"/>
    <lineage>
        <taxon>Bacteria</taxon>
        <taxon>Pseudomonadati</taxon>
        <taxon>Pseudomonadota</taxon>
        <taxon>Alphaproteobacteria</taxon>
        <taxon>Hyphomicrobiales</taxon>
        <taxon>Stappiaceae</taxon>
        <taxon>Roseibium</taxon>
    </lineage>
</organism>
<dbReference type="InterPro" id="IPR051158">
    <property type="entry name" value="Metallophosphoesterase_sf"/>
</dbReference>
<protein>
    <submittedName>
        <fullName evidence="5">Phosphodiesterase YaeI</fullName>
    </submittedName>
</protein>
<dbReference type="AlphaFoldDB" id="A0A0M6ZGJ2"/>
<dbReference type="GO" id="GO:0009245">
    <property type="term" value="P:lipid A biosynthetic process"/>
    <property type="evidence" value="ECO:0007669"/>
    <property type="project" value="TreeGrafter"/>
</dbReference>
<gene>
    <name evidence="5" type="ORF">LA5096_01598</name>
</gene>